<accession>A0AAV4R598</accession>
<gene>
    <name evidence="1" type="ORF">CDAR_580481</name>
</gene>
<dbReference type="AlphaFoldDB" id="A0AAV4R598"/>
<evidence type="ECO:0000313" key="2">
    <source>
        <dbReference type="Proteomes" id="UP001054837"/>
    </source>
</evidence>
<organism evidence="1 2">
    <name type="scientific">Caerostris darwini</name>
    <dbReference type="NCBI Taxonomy" id="1538125"/>
    <lineage>
        <taxon>Eukaryota</taxon>
        <taxon>Metazoa</taxon>
        <taxon>Ecdysozoa</taxon>
        <taxon>Arthropoda</taxon>
        <taxon>Chelicerata</taxon>
        <taxon>Arachnida</taxon>
        <taxon>Araneae</taxon>
        <taxon>Araneomorphae</taxon>
        <taxon>Entelegynae</taxon>
        <taxon>Araneoidea</taxon>
        <taxon>Araneidae</taxon>
        <taxon>Caerostris</taxon>
    </lineage>
</organism>
<name>A0AAV4R598_9ARAC</name>
<feature type="non-terminal residue" evidence="1">
    <location>
        <position position="41"/>
    </location>
</feature>
<keyword evidence="2" id="KW-1185">Reference proteome</keyword>
<reference evidence="1 2" key="1">
    <citation type="submission" date="2021-06" db="EMBL/GenBank/DDBJ databases">
        <title>Caerostris darwini draft genome.</title>
        <authorList>
            <person name="Kono N."/>
            <person name="Arakawa K."/>
        </authorList>
    </citation>
    <scope>NUCLEOTIDE SEQUENCE [LARGE SCALE GENOMIC DNA]</scope>
</reference>
<protein>
    <submittedName>
        <fullName evidence="1">Uncharacterized protein</fullName>
    </submittedName>
</protein>
<dbReference type="EMBL" id="BPLQ01005651">
    <property type="protein sequence ID" value="GIY16201.1"/>
    <property type="molecule type" value="Genomic_DNA"/>
</dbReference>
<comment type="caution">
    <text evidence="1">The sequence shown here is derived from an EMBL/GenBank/DDBJ whole genome shotgun (WGS) entry which is preliminary data.</text>
</comment>
<proteinExistence type="predicted"/>
<sequence length="41" mass="4824">MYTFPFNICYPVDSENEHLQGAAFERSSRLPSWNDLLAYLQ</sequence>
<evidence type="ECO:0000313" key="1">
    <source>
        <dbReference type="EMBL" id="GIY16201.1"/>
    </source>
</evidence>
<dbReference type="Proteomes" id="UP001054837">
    <property type="component" value="Unassembled WGS sequence"/>
</dbReference>